<proteinExistence type="predicted"/>
<dbReference type="AlphaFoldDB" id="A0A5N6ZMH9"/>
<evidence type="ECO:0000313" key="1">
    <source>
        <dbReference type="EMBL" id="KAE8358186.1"/>
    </source>
</evidence>
<name>A0A5N6ZMH9_9EURO</name>
<organism evidence="1 2">
    <name type="scientific">Aspergillus caelatus</name>
    <dbReference type="NCBI Taxonomy" id="61420"/>
    <lineage>
        <taxon>Eukaryota</taxon>
        <taxon>Fungi</taxon>
        <taxon>Dikarya</taxon>
        <taxon>Ascomycota</taxon>
        <taxon>Pezizomycotina</taxon>
        <taxon>Eurotiomycetes</taxon>
        <taxon>Eurotiomycetidae</taxon>
        <taxon>Eurotiales</taxon>
        <taxon>Aspergillaceae</taxon>
        <taxon>Aspergillus</taxon>
        <taxon>Aspergillus subgen. Circumdati</taxon>
    </lineage>
</organism>
<keyword evidence="2" id="KW-1185">Reference proteome</keyword>
<reference evidence="1 2" key="1">
    <citation type="submission" date="2019-04" db="EMBL/GenBank/DDBJ databases">
        <title>Friends and foes A comparative genomics studyof 23 Aspergillus species from section Flavi.</title>
        <authorList>
            <consortium name="DOE Joint Genome Institute"/>
            <person name="Kjaerbolling I."/>
            <person name="Vesth T."/>
            <person name="Frisvad J.C."/>
            <person name="Nybo J.L."/>
            <person name="Theobald S."/>
            <person name="Kildgaard S."/>
            <person name="Isbrandt T."/>
            <person name="Kuo A."/>
            <person name="Sato A."/>
            <person name="Lyhne E.K."/>
            <person name="Kogle M.E."/>
            <person name="Wiebenga A."/>
            <person name="Kun R.S."/>
            <person name="Lubbers R.J."/>
            <person name="Makela M.R."/>
            <person name="Barry K."/>
            <person name="Chovatia M."/>
            <person name="Clum A."/>
            <person name="Daum C."/>
            <person name="Haridas S."/>
            <person name="He G."/>
            <person name="LaButti K."/>
            <person name="Lipzen A."/>
            <person name="Mondo S."/>
            <person name="Riley R."/>
            <person name="Salamov A."/>
            <person name="Simmons B.A."/>
            <person name="Magnuson J.K."/>
            <person name="Henrissat B."/>
            <person name="Mortensen U.H."/>
            <person name="Larsen T.O."/>
            <person name="Devries R.P."/>
            <person name="Grigoriev I.V."/>
            <person name="Machida M."/>
            <person name="Baker S.E."/>
            <person name="Andersen M.R."/>
        </authorList>
    </citation>
    <scope>NUCLEOTIDE SEQUENCE [LARGE SCALE GENOMIC DNA]</scope>
    <source>
        <strain evidence="1 2">CBS 763.97</strain>
    </source>
</reference>
<accession>A0A5N6ZMH9</accession>
<evidence type="ECO:0000313" key="2">
    <source>
        <dbReference type="Proteomes" id="UP000326268"/>
    </source>
</evidence>
<gene>
    <name evidence="1" type="ORF">BDV27DRAFT_138112</name>
</gene>
<dbReference type="GeneID" id="43653602"/>
<dbReference type="OrthoDB" id="2906425at2759"/>
<dbReference type="Proteomes" id="UP000326268">
    <property type="component" value="Unassembled WGS sequence"/>
</dbReference>
<sequence>MQVVDRWAEIVGQDTEGRPLVLCPNSFTEEKRSRQREDQAKWEGGVILMDEILDQLGAYRG</sequence>
<dbReference type="RefSeq" id="XP_031921267.1">
    <property type="nucleotide sequence ID" value="XM_032069156.1"/>
</dbReference>
<protein>
    <submittedName>
        <fullName evidence="1">Uncharacterized protein</fullName>
    </submittedName>
</protein>
<dbReference type="EMBL" id="ML737918">
    <property type="protein sequence ID" value="KAE8358186.1"/>
    <property type="molecule type" value="Genomic_DNA"/>
</dbReference>